<dbReference type="SUPFAM" id="SSF52047">
    <property type="entry name" value="RNI-like"/>
    <property type="match status" value="1"/>
</dbReference>
<feature type="region of interest" description="Disordered" evidence="1">
    <location>
        <begin position="338"/>
        <end position="359"/>
    </location>
</feature>
<dbReference type="OrthoDB" id="10252328at2759"/>
<comment type="caution">
    <text evidence="3">The sequence shown here is derived from an EMBL/GenBank/DDBJ whole genome shotgun (WGS) entry which is preliminary data.</text>
</comment>
<evidence type="ECO:0000256" key="1">
    <source>
        <dbReference type="SAM" id="MobiDB-lite"/>
    </source>
</evidence>
<dbReference type="Gene3D" id="3.40.50.10140">
    <property type="entry name" value="Toll/interleukin-1 receptor homology (TIR) domain"/>
    <property type="match status" value="1"/>
</dbReference>
<feature type="compositionally biased region" description="Polar residues" evidence="1">
    <location>
        <begin position="53"/>
        <end position="68"/>
    </location>
</feature>
<feature type="compositionally biased region" description="Basic and acidic residues" evidence="1">
    <location>
        <begin position="640"/>
        <end position="672"/>
    </location>
</feature>
<keyword evidence="4" id="KW-1185">Reference proteome</keyword>
<dbReference type="InterPro" id="IPR035897">
    <property type="entry name" value="Toll_tir_struct_dom_sf"/>
</dbReference>
<dbReference type="Proteomes" id="UP000242188">
    <property type="component" value="Unassembled WGS sequence"/>
</dbReference>
<dbReference type="GO" id="GO:0007165">
    <property type="term" value="P:signal transduction"/>
    <property type="evidence" value="ECO:0007669"/>
    <property type="project" value="InterPro"/>
</dbReference>
<dbReference type="InterPro" id="IPR000157">
    <property type="entry name" value="TIR_dom"/>
</dbReference>
<organism evidence="3 4">
    <name type="scientific">Mizuhopecten yessoensis</name>
    <name type="common">Japanese scallop</name>
    <name type="synonym">Patinopecten yessoensis</name>
    <dbReference type="NCBI Taxonomy" id="6573"/>
    <lineage>
        <taxon>Eukaryota</taxon>
        <taxon>Metazoa</taxon>
        <taxon>Spiralia</taxon>
        <taxon>Lophotrochozoa</taxon>
        <taxon>Mollusca</taxon>
        <taxon>Bivalvia</taxon>
        <taxon>Autobranchia</taxon>
        <taxon>Pteriomorphia</taxon>
        <taxon>Pectinida</taxon>
        <taxon>Pectinoidea</taxon>
        <taxon>Pectinidae</taxon>
        <taxon>Mizuhopecten</taxon>
    </lineage>
</organism>
<feature type="compositionally biased region" description="Polar residues" evidence="1">
    <location>
        <begin position="30"/>
        <end position="41"/>
    </location>
</feature>
<feature type="compositionally biased region" description="Basic and acidic residues" evidence="1">
    <location>
        <begin position="745"/>
        <end position="764"/>
    </location>
</feature>
<feature type="compositionally biased region" description="Basic residues" evidence="1">
    <location>
        <begin position="711"/>
        <end position="723"/>
    </location>
</feature>
<protein>
    <recommendedName>
        <fullName evidence="2">TIR domain-containing protein</fullName>
    </recommendedName>
</protein>
<dbReference type="PANTHER" id="PTHR47508:SF1">
    <property type="entry name" value="NON-SPECIFIC SERINE_THREONINE PROTEIN KINASE"/>
    <property type="match status" value="1"/>
</dbReference>
<dbReference type="AlphaFoldDB" id="A0A210QDZ4"/>
<evidence type="ECO:0000313" key="3">
    <source>
        <dbReference type="EMBL" id="OWF46888.1"/>
    </source>
</evidence>
<dbReference type="InterPro" id="IPR006553">
    <property type="entry name" value="Leu-rich_rpt_Cys-con_subtyp"/>
</dbReference>
<dbReference type="InterPro" id="IPR032675">
    <property type="entry name" value="LRR_dom_sf"/>
</dbReference>
<feature type="region of interest" description="Disordered" evidence="1">
    <location>
        <begin position="633"/>
        <end position="830"/>
    </location>
</feature>
<evidence type="ECO:0000259" key="2">
    <source>
        <dbReference type="Pfam" id="PF13676"/>
    </source>
</evidence>
<evidence type="ECO:0000313" key="4">
    <source>
        <dbReference type="Proteomes" id="UP000242188"/>
    </source>
</evidence>
<dbReference type="SUPFAM" id="SSF52200">
    <property type="entry name" value="Toll/Interleukin receptor TIR domain"/>
    <property type="match status" value="1"/>
</dbReference>
<feature type="domain" description="TIR" evidence="2">
    <location>
        <begin position="237"/>
        <end position="309"/>
    </location>
</feature>
<accession>A0A210QDZ4</accession>
<gene>
    <name evidence="3" type="ORF">KP79_PYT14972</name>
</gene>
<reference evidence="3 4" key="1">
    <citation type="journal article" date="2017" name="Nat. Ecol. Evol.">
        <title>Scallop genome provides insights into evolution of bilaterian karyotype and development.</title>
        <authorList>
            <person name="Wang S."/>
            <person name="Zhang J."/>
            <person name="Jiao W."/>
            <person name="Li J."/>
            <person name="Xun X."/>
            <person name="Sun Y."/>
            <person name="Guo X."/>
            <person name="Huan P."/>
            <person name="Dong B."/>
            <person name="Zhang L."/>
            <person name="Hu X."/>
            <person name="Sun X."/>
            <person name="Wang J."/>
            <person name="Zhao C."/>
            <person name="Wang Y."/>
            <person name="Wang D."/>
            <person name="Huang X."/>
            <person name="Wang R."/>
            <person name="Lv J."/>
            <person name="Li Y."/>
            <person name="Zhang Z."/>
            <person name="Liu B."/>
            <person name="Lu W."/>
            <person name="Hui Y."/>
            <person name="Liang J."/>
            <person name="Zhou Z."/>
            <person name="Hou R."/>
            <person name="Li X."/>
            <person name="Liu Y."/>
            <person name="Li H."/>
            <person name="Ning X."/>
            <person name="Lin Y."/>
            <person name="Zhao L."/>
            <person name="Xing Q."/>
            <person name="Dou J."/>
            <person name="Li Y."/>
            <person name="Mao J."/>
            <person name="Guo H."/>
            <person name="Dou H."/>
            <person name="Li T."/>
            <person name="Mu C."/>
            <person name="Jiang W."/>
            <person name="Fu Q."/>
            <person name="Fu X."/>
            <person name="Miao Y."/>
            <person name="Liu J."/>
            <person name="Yu Q."/>
            <person name="Li R."/>
            <person name="Liao H."/>
            <person name="Li X."/>
            <person name="Kong Y."/>
            <person name="Jiang Z."/>
            <person name="Chourrout D."/>
            <person name="Li R."/>
            <person name="Bao Z."/>
        </authorList>
    </citation>
    <scope>NUCLEOTIDE SEQUENCE [LARGE SCALE GENOMIC DNA]</scope>
    <source>
        <strain evidence="3 4">PY_sf001</strain>
    </source>
</reference>
<feature type="compositionally biased region" description="Basic and acidic residues" evidence="1">
    <location>
        <begin position="701"/>
        <end position="710"/>
    </location>
</feature>
<proteinExistence type="predicted"/>
<feature type="compositionally biased region" description="Acidic residues" evidence="1">
    <location>
        <begin position="344"/>
        <end position="358"/>
    </location>
</feature>
<name>A0A210QDZ4_MIZYE</name>
<feature type="compositionally biased region" description="Polar residues" evidence="1">
    <location>
        <begin position="729"/>
        <end position="739"/>
    </location>
</feature>
<feature type="compositionally biased region" description="Polar residues" evidence="1">
    <location>
        <begin position="767"/>
        <end position="788"/>
    </location>
</feature>
<feature type="region of interest" description="Disordered" evidence="1">
    <location>
        <begin position="27"/>
        <end position="68"/>
    </location>
</feature>
<sequence length="830" mass="93732">MDSEYQYDVFEENKSSLFGLHSEGHFRFGKNQQTPETSSRFGSPREGGLEFGKNQQTPQFGSSEKEIQQQQLPEVTLDNKKLVEEKVFDHFSLSFAMDAFKIDTNQYVKDLSLVGVEQVTDMFFLALKIQNIGLPKLRNLSLAGCPFITDQGIQWLSENSDIAIQEVFVNMINSKKDVYKTKFAELLTTLQKNEQLSLTRPEASNSCFISYSWVNSQTAVAMGSKSIPGAVGRGDHREIKTFLEGRGLRCWLDAEQVNVNDQLFARIAKGLSEARVMVACVSDEYAKSETCKKEMKFAIQLSLPIVIAVVGTGTSWLHTDDNPNEETLETLIRLVQDNMKSEPSEDPDTEDNKDESEENNQISYQEMYELAQRKLLRQVSNHASTHDIGNYPRLFVVDIEEKSSDMGKTVEYQVHTLCECDQGWHSVADPIVLSTEKRNPDIVEEDLDMNDLEDFTPYLSRVAMVMEHNSGFVLDLFTSAEGKRCLKRIQELAMICSDSFQTSYHSLRVKVHKLDTSRQKGKLISSVCRLPSGKIIWLCEEHSVQMKVAVLSEEGPEGKHMVANQPWLDAMLEVLRTRATRNHPFEFKNNRKAKRKLTDIIAGVDDVVKNQRRSVLRKHSSLNKTAQQQALLELSSQDTTVKEETADSKTDKKKEEHKQKKQKDFQEQEKMCVESPSKCSEAGNKGDTKEAMLELNSQDAAVKEETTDPKTKKKKKEKKKKKSKDFQEQENTSVESPTRYSEGGKNNKEDTEEAKMTTKEDGKQLARSVSPNPTPVASSRTASPNTQPDLEARRSTPSPKPREGKKAEKDLGQGSDQQPVQAKSTACVVL</sequence>
<feature type="compositionally biased region" description="Polar residues" evidence="1">
    <location>
        <begin position="814"/>
        <end position="824"/>
    </location>
</feature>
<dbReference type="EMBL" id="NEDP02004063">
    <property type="protein sequence ID" value="OWF46888.1"/>
    <property type="molecule type" value="Genomic_DNA"/>
</dbReference>
<dbReference type="Gene3D" id="3.80.10.10">
    <property type="entry name" value="Ribonuclease Inhibitor"/>
    <property type="match status" value="1"/>
</dbReference>
<dbReference type="PANTHER" id="PTHR47508">
    <property type="entry name" value="SAM DOMAIN-CONTAINING PROTEIN-RELATED"/>
    <property type="match status" value="1"/>
</dbReference>
<dbReference type="SMART" id="SM00367">
    <property type="entry name" value="LRR_CC"/>
    <property type="match status" value="1"/>
</dbReference>
<feature type="compositionally biased region" description="Basic and acidic residues" evidence="1">
    <location>
        <begin position="790"/>
        <end position="811"/>
    </location>
</feature>
<dbReference type="Pfam" id="PF13676">
    <property type="entry name" value="TIR_2"/>
    <property type="match status" value="1"/>
</dbReference>